<dbReference type="OrthoDB" id="2624927at2759"/>
<feature type="compositionally biased region" description="Polar residues" evidence="1">
    <location>
        <begin position="1"/>
        <end position="11"/>
    </location>
</feature>
<dbReference type="Proteomes" id="UP000053558">
    <property type="component" value="Unassembled WGS sequence"/>
</dbReference>
<dbReference type="AlphaFoldDB" id="A0A5M3M957"/>
<dbReference type="EMBL" id="JH711589">
    <property type="protein sequence ID" value="EIW75181.1"/>
    <property type="molecule type" value="Genomic_DNA"/>
</dbReference>
<protein>
    <submittedName>
        <fullName evidence="2">Uncharacterized protein</fullName>
    </submittedName>
</protein>
<accession>A0A5M3M957</accession>
<organism evidence="2 3">
    <name type="scientific">Coniophora puteana (strain RWD-64-598)</name>
    <name type="common">Brown rot fungus</name>
    <dbReference type="NCBI Taxonomy" id="741705"/>
    <lineage>
        <taxon>Eukaryota</taxon>
        <taxon>Fungi</taxon>
        <taxon>Dikarya</taxon>
        <taxon>Basidiomycota</taxon>
        <taxon>Agaricomycotina</taxon>
        <taxon>Agaricomycetes</taxon>
        <taxon>Agaricomycetidae</taxon>
        <taxon>Boletales</taxon>
        <taxon>Coniophorineae</taxon>
        <taxon>Coniophoraceae</taxon>
        <taxon>Coniophora</taxon>
    </lineage>
</organism>
<gene>
    <name evidence="2" type="ORF">CONPUDRAFT_169584</name>
</gene>
<dbReference type="GeneID" id="19206271"/>
<evidence type="ECO:0000256" key="1">
    <source>
        <dbReference type="SAM" id="MobiDB-lite"/>
    </source>
</evidence>
<keyword evidence="3" id="KW-1185">Reference proteome</keyword>
<dbReference type="SUPFAM" id="SSF52047">
    <property type="entry name" value="RNI-like"/>
    <property type="match status" value="1"/>
</dbReference>
<evidence type="ECO:0000313" key="3">
    <source>
        <dbReference type="Proteomes" id="UP000053558"/>
    </source>
</evidence>
<name>A0A5M3M957_CONPW</name>
<dbReference type="OMA" id="IQATHVC"/>
<evidence type="ECO:0000313" key="2">
    <source>
        <dbReference type="EMBL" id="EIW75181.1"/>
    </source>
</evidence>
<dbReference type="RefSeq" id="XP_007774604.1">
    <property type="nucleotide sequence ID" value="XM_007776414.1"/>
</dbReference>
<dbReference type="KEGG" id="cput:CONPUDRAFT_169584"/>
<sequence>MAQSPVKNSSRSTHEHARWPAQANIHSLPPELLARIMLLTIRSVMMTAIDDQTLVLSRVSRHWCDVALSFPRLWTSFTADKRYSLKKARLFLERSRSATLDIDIDISPAATEFGSGGVIALVLTQTSRFSGLEVTTHEAELPDELYTRPAPSLESLRIFYRPESYVDGPDILEIPHELFNGETSSLRSLLLGGCTVIWGSSIFSKLSELKIYSNSDSVDPFITMEQMVTTLKCCAPTLETLVLCQCMAPESSLPPSWAIQPGAVTLSRLRRLELEALPLSFLAHFLTLVDFPPTIQIKILEVDILENEAPITTSFPVLPSKLFLTLYASLSPSRYLRVCIREDQLDIDMSDSDELKGEAPWYRNRVNPWFKISFMWSHIGQGVDAFTRTFHELEDLPLLEIHTLVIGGSSVPSKCSFWEGFFRNATRVQRLYLAHYRLEEEHLVNIIQVLTPTHSNQGDGGDDGLLLPSLVHLHFSTTQIQNVSVDLMLDFFKGRAHVGARLEHVTIRKPREVNSDLQEYAELIGASLVTDGDS</sequence>
<proteinExistence type="predicted"/>
<feature type="region of interest" description="Disordered" evidence="1">
    <location>
        <begin position="1"/>
        <end position="20"/>
    </location>
</feature>
<comment type="caution">
    <text evidence="2">The sequence shown here is derived from an EMBL/GenBank/DDBJ whole genome shotgun (WGS) entry which is preliminary data.</text>
</comment>
<reference evidence="3" key="1">
    <citation type="journal article" date="2012" name="Science">
        <title>The Paleozoic origin of enzymatic lignin decomposition reconstructed from 31 fungal genomes.</title>
        <authorList>
            <person name="Floudas D."/>
            <person name="Binder M."/>
            <person name="Riley R."/>
            <person name="Barry K."/>
            <person name="Blanchette R.A."/>
            <person name="Henrissat B."/>
            <person name="Martinez A.T."/>
            <person name="Otillar R."/>
            <person name="Spatafora J.W."/>
            <person name="Yadav J.S."/>
            <person name="Aerts A."/>
            <person name="Benoit I."/>
            <person name="Boyd A."/>
            <person name="Carlson A."/>
            <person name="Copeland A."/>
            <person name="Coutinho P.M."/>
            <person name="de Vries R.P."/>
            <person name="Ferreira P."/>
            <person name="Findley K."/>
            <person name="Foster B."/>
            <person name="Gaskell J."/>
            <person name="Glotzer D."/>
            <person name="Gorecki P."/>
            <person name="Heitman J."/>
            <person name="Hesse C."/>
            <person name="Hori C."/>
            <person name="Igarashi K."/>
            <person name="Jurgens J.A."/>
            <person name="Kallen N."/>
            <person name="Kersten P."/>
            <person name="Kohler A."/>
            <person name="Kuees U."/>
            <person name="Kumar T.K.A."/>
            <person name="Kuo A."/>
            <person name="LaButti K."/>
            <person name="Larrondo L.F."/>
            <person name="Lindquist E."/>
            <person name="Ling A."/>
            <person name="Lombard V."/>
            <person name="Lucas S."/>
            <person name="Lundell T."/>
            <person name="Martin R."/>
            <person name="McLaughlin D.J."/>
            <person name="Morgenstern I."/>
            <person name="Morin E."/>
            <person name="Murat C."/>
            <person name="Nagy L.G."/>
            <person name="Nolan M."/>
            <person name="Ohm R.A."/>
            <person name="Patyshakuliyeva A."/>
            <person name="Rokas A."/>
            <person name="Ruiz-Duenas F.J."/>
            <person name="Sabat G."/>
            <person name="Salamov A."/>
            <person name="Samejima M."/>
            <person name="Schmutz J."/>
            <person name="Slot J.C."/>
            <person name="St John F."/>
            <person name="Stenlid J."/>
            <person name="Sun H."/>
            <person name="Sun S."/>
            <person name="Syed K."/>
            <person name="Tsang A."/>
            <person name="Wiebenga A."/>
            <person name="Young D."/>
            <person name="Pisabarro A."/>
            <person name="Eastwood D.C."/>
            <person name="Martin F."/>
            <person name="Cullen D."/>
            <person name="Grigoriev I.V."/>
            <person name="Hibbett D.S."/>
        </authorList>
    </citation>
    <scope>NUCLEOTIDE SEQUENCE [LARGE SCALE GENOMIC DNA]</scope>
    <source>
        <strain evidence="3">RWD-64-598 SS2</strain>
    </source>
</reference>